<gene>
    <name evidence="2" type="ORF">CMU_013090</name>
</gene>
<dbReference type="VEuPathDB" id="CryptoDB:CMU_013090"/>
<reference evidence="2" key="1">
    <citation type="submission" date="2008-06" db="EMBL/GenBank/DDBJ databases">
        <authorList>
            <person name="Lorenzi H."/>
            <person name="Inman J."/>
            <person name="Miller J."/>
            <person name="Schobel S."/>
            <person name="Amedeo P."/>
            <person name="Caler E.V."/>
            <person name="da Silva J."/>
        </authorList>
    </citation>
    <scope>NUCLEOTIDE SEQUENCE [LARGE SCALE GENOMIC DNA]</scope>
    <source>
        <strain evidence="2">RN66</strain>
    </source>
</reference>
<accession>B6AEL7</accession>
<dbReference type="RefSeq" id="XP_002140983.1">
    <property type="nucleotide sequence ID" value="XM_002140947.1"/>
</dbReference>
<keyword evidence="1" id="KW-0812">Transmembrane</keyword>
<sequence>MTVDHEEVKLRKLGIKILAILFFCLAPLVSIGIGMGIGIHVELFPLWKNYNIYISSVNERIRTYYMGYSDTLLHNFACDSNPPYNEKLDMIKYIRNLEVVISAYPYSFCYYLYDNNRIDFGTFNYLKNGNLSFYLYLANIDPVVSDINMCMDELVPGSLAAQSIFLKDPIVNSKVQIWIWHQVLINYTSAYLGVIPPISPSFIPNFGPNTLICSHFIMLDISGGPKMTGVVINGTEYQAPLYKINSIASIIYKNKDSIYIKDMRDLNRSYANSSTEVSPILLLKPALARKLQSIIYRGFPFLKNDQLKFSRSDIYHKNNGHYTIKNGIINKSRPEVTNNPIEKEKITNPAVFNGFDYNSSSYLNLNDTKGNISNIISEFLGRRTIYVPTSPLLSAIQVYTTGMKEIKRNAKIRIDSIISTIIILTSVMFGIVVVAALLILYPLIIVEKIKTKKIFSHRAYVIEKRYEHLQKVFLEETKKSVSTIPSIFLGLTNKIQKSLVEIKLTKLHNNYQNVYKDKETNIGLEDEESKYKSYDLYIRQILEIIDYNNFEIWKLNFFLFHILKMQLYISSESNFFTHEFKETYQQAFKGIPEFFNSIFEDNPELYMKNIEENRVSLLSFVEFCTLLLSSQYSKSKINYNLNFNKPYDQLNILISQEASVIIYFITSTVLFYTATSYGEPTSVNILVNDDNSICFTIKLKSGDINLNSSQIYDEINQLIGKKSRTPFISKIQKGIEPREPNARRANSILEVYLIENPSWLISLIEMHKLNVTSNVIEDKISILIKYKQYTQPLYVTTEKGYNSSPIVNSEEIDNNDNFAIFLVENTGIYSFYRSILLKIVGSLNTNLHIFNNTLELKNSMLSFNLATLIIFVDSRFSEMRSLTQLLYNKQFCNSLPQLHVIIVWLDTSDDLEIKNFRRNNPDLCQVSDQVFTPNQLPYLKKVKLLLEAQNLPSKNLSRRLSTKQYSANSTHEILNDTTQYMANIQTLRRKSNVIGCEVKEIILTQPILLASIENIIDKYIFHRNIYLAKTFNKIEDSCKNWDEYIRNITKKQLHYIKASQLNFCFGGKFIDQNTVVTKYSDNKIQPLISENSSYNSLKRRGMPSCIIFNIIRFHQVTNIKNFINSVYKTNMNANISLNIPNQTTYWIPPSFIDWTTDLTPIVEMSYRQVRYHLQSIVESLVIPIHKCETDKEIKKKVSLLMEIWDILAYNIQIDEDTKHYLSYYGPHLVLHSLVVFRGFMNYSIEVIQSISDNSDMIITFIICFMALPLCKPGISSNILCDTNSPLALHTNDIATIESYTSSIVSNLIKLPKFKNLLINQEIYNQIIINAILSLNPRISNDIQEWLLTSARIFQNQQEESNINYYSLNTVIRASSPIIVQLVASDPKKLLIPIVFNTVMHSHVAFTPEYSILWTKKWLKQKYWENQIEHAFTEYSTSLKNYLDVNFKYSYTRLSNGNDLYTDISISWFTSLLIYNKLYYTSSDSDDEFLNKAINNISSNYTNWNQGIINRPWDI</sequence>
<proteinExistence type="predicted"/>
<feature type="transmembrane region" description="Helical" evidence="1">
    <location>
        <begin position="417"/>
        <end position="444"/>
    </location>
</feature>
<dbReference type="OrthoDB" id="341971at2759"/>
<feature type="transmembrane region" description="Helical" evidence="1">
    <location>
        <begin position="17"/>
        <end position="41"/>
    </location>
</feature>
<evidence type="ECO:0000313" key="3">
    <source>
        <dbReference type="Proteomes" id="UP000001460"/>
    </source>
</evidence>
<keyword evidence="1" id="KW-1133">Transmembrane helix</keyword>
<dbReference type="Proteomes" id="UP000001460">
    <property type="component" value="Unassembled WGS sequence"/>
</dbReference>
<dbReference type="OMA" id="YSANSTH"/>
<keyword evidence="1" id="KW-0472">Membrane</keyword>
<keyword evidence="3" id="KW-1185">Reference proteome</keyword>
<protein>
    <submittedName>
        <fullName evidence="2">Uncharacterized protein</fullName>
    </submittedName>
</protein>
<evidence type="ECO:0000256" key="1">
    <source>
        <dbReference type="SAM" id="Phobius"/>
    </source>
</evidence>
<dbReference type="GeneID" id="6996262"/>
<evidence type="ECO:0000313" key="2">
    <source>
        <dbReference type="EMBL" id="EEA06634.1"/>
    </source>
</evidence>
<dbReference type="EMBL" id="DS989730">
    <property type="protein sequence ID" value="EEA06634.1"/>
    <property type="molecule type" value="Genomic_DNA"/>
</dbReference>
<organism evidence="2 3">
    <name type="scientific">Cryptosporidium muris (strain RN66)</name>
    <dbReference type="NCBI Taxonomy" id="441375"/>
    <lineage>
        <taxon>Eukaryota</taxon>
        <taxon>Sar</taxon>
        <taxon>Alveolata</taxon>
        <taxon>Apicomplexa</taxon>
        <taxon>Conoidasida</taxon>
        <taxon>Coccidia</taxon>
        <taxon>Eucoccidiorida</taxon>
        <taxon>Eimeriorina</taxon>
        <taxon>Cryptosporidiidae</taxon>
        <taxon>Cryptosporidium</taxon>
    </lineage>
</organism>
<name>B6AEL7_CRYMR</name>